<keyword evidence="2" id="KW-1185">Reference proteome</keyword>
<sequence>MKTELKFKGSRKYLHSTDFYTWFITAVCNTNQIVTKLVFKQLIHRQCQVLLGQVQDVAEKDIVGTVELFDKNTQEKTRGLIVETNTSVDESYPFDEDKLVKDAEIISSQQQATAFYRNDCTTVELVVALTKKLHNTLFSLNKGKWLVGQLNFCDELPIVYESLSIKTTRMMQNKFSINDVIIDGKRFGTVQFIVGE</sequence>
<reference evidence="1 2" key="1">
    <citation type="submission" date="2019-04" db="EMBL/GenBank/DDBJ databases">
        <title>Alteromonas portus sp. nov., an alginate lyase-excreting marine bacterium.</title>
        <authorList>
            <person name="Huang H."/>
            <person name="Mo K."/>
            <person name="Bao S."/>
        </authorList>
    </citation>
    <scope>NUCLEOTIDE SEQUENCE [LARGE SCALE GENOMIC DNA]</scope>
    <source>
        <strain evidence="1 2">HB161718</strain>
    </source>
</reference>
<proteinExistence type="predicted"/>
<dbReference type="EMBL" id="SWCO01000001">
    <property type="protein sequence ID" value="TKB04943.1"/>
    <property type="molecule type" value="Genomic_DNA"/>
</dbReference>
<dbReference type="Proteomes" id="UP000305471">
    <property type="component" value="Unassembled WGS sequence"/>
</dbReference>
<evidence type="ECO:0000313" key="1">
    <source>
        <dbReference type="EMBL" id="TKB04943.1"/>
    </source>
</evidence>
<comment type="caution">
    <text evidence="1">The sequence shown here is derived from an EMBL/GenBank/DDBJ whole genome shotgun (WGS) entry which is preliminary data.</text>
</comment>
<evidence type="ECO:0000313" key="2">
    <source>
        <dbReference type="Proteomes" id="UP000305471"/>
    </source>
</evidence>
<name>A0A4U0ZJA8_9ALTE</name>
<protein>
    <submittedName>
        <fullName evidence="1">Uncharacterized protein</fullName>
    </submittedName>
</protein>
<dbReference type="RefSeq" id="WP_136780741.1">
    <property type="nucleotide sequence ID" value="NZ_SWCO01000001.1"/>
</dbReference>
<dbReference type="OrthoDB" id="7065213at2"/>
<dbReference type="AlphaFoldDB" id="A0A4U0ZJA8"/>
<accession>A0A4U0ZJA8</accession>
<gene>
    <name evidence="1" type="ORF">E5672_02290</name>
</gene>
<organism evidence="1 2">
    <name type="scientific">Alteromonas portus</name>
    <dbReference type="NCBI Taxonomy" id="2565549"/>
    <lineage>
        <taxon>Bacteria</taxon>
        <taxon>Pseudomonadati</taxon>
        <taxon>Pseudomonadota</taxon>
        <taxon>Gammaproteobacteria</taxon>
        <taxon>Alteromonadales</taxon>
        <taxon>Alteromonadaceae</taxon>
        <taxon>Alteromonas/Salinimonas group</taxon>
        <taxon>Alteromonas</taxon>
    </lineage>
</organism>